<organism evidence="8 9">
    <name type="scientific">Kryptolebias marmoratus</name>
    <name type="common">Mangrove killifish</name>
    <name type="synonym">Rivulus marmoratus</name>
    <dbReference type="NCBI Taxonomy" id="37003"/>
    <lineage>
        <taxon>Eukaryota</taxon>
        <taxon>Metazoa</taxon>
        <taxon>Chordata</taxon>
        <taxon>Craniata</taxon>
        <taxon>Vertebrata</taxon>
        <taxon>Euteleostomi</taxon>
        <taxon>Actinopterygii</taxon>
        <taxon>Neopterygii</taxon>
        <taxon>Teleostei</taxon>
        <taxon>Neoteleostei</taxon>
        <taxon>Acanthomorphata</taxon>
        <taxon>Ovalentaria</taxon>
        <taxon>Atherinomorphae</taxon>
        <taxon>Cyprinodontiformes</taxon>
        <taxon>Rivulidae</taxon>
        <taxon>Kryptolebias</taxon>
    </lineage>
</organism>
<keyword evidence="9" id="KW-1185">Reference proteome</keyword>
<dbReference type="SMART" id="SM00360">
    <property type="entry name" value="RRM"/>
    <property type="match status" value="2"/>
</dbReference>
<evidence type="ECO:0000259" key="7">
    <source>
        <dbReference type="PROSITE" id="PS50171"/>
    </source>
</evidence>
<keyword evidence="2" id="KW-0479">Metal-binding</keyword>
<dbReference type="Proteomes" id="UP000264800">
    <property type="component" value="Unplaced"/>
</dbReference>
<dbReference type="GO" id="GO:0003723">
    <property type="term" value="F:RNA binding"/>
    <property type="evidence" value="ECO:0007669"/>
    <property type="project" value="InterPro"/>
</dbReference>
<dbReference type="SUPFAM" id="SSF54928">
    <property type="entry name" value="RNA-binding domain, RBD"/>
    <property type="match status" value="1"/>
</dbReference>
<feature type="region of interest" description="Disordered" evidence="6">
    <location>
        <begin position="772"/>
        <end position="811"/>
    </location>
</feature>
<feature type="compositionally biased region" description="Basic and acidic residues" evidence="6">
    <location>
        <begin position="577"/>
        <end position="587"/>
    </location>
</feature>
<keyword evidence="3" id="KW-0863">Zinc-finger</keyword>
<sequence>MYHPQQQGSQPFPNTSRPPASQHPNNLQPMDFQFSCPNQLPDALESALAIRGRRDMDHRKMDHINQPNQHQNQGSGSGIGQHRDYGSNPVSLPADNQSGLQQGVDWSNYQLPTKLFASHPPTPGHQGIQLHNQNNQTGARTLNWKPPVRDLPSPQTRQTHGAGGGGEGQTFYTPESAGSILASFGLSNEDLEVLSHYPDDQLTPDTLPFILRDIQINKSGPQKPAPSTSLTFSHNIRDRAVPPPCSPEVPSILTVTQTAGKIIDYGHASRGKDDNDTRETFKREPLSSERTVKMYPATSSAAIPKVEKNERHVLEHKEPSQDDEDYRRTSREKHRDEDYRRTTRERHGDEDYRKTSREKHRDEDYRRMSREKHGDEDYRRTSREKHGDEDYRRISREKCRSSHSPGRQFAPLPKSHHLDKDYRHMESKLRSEGSSKLPLSSSSDSRPHGSSSKKLPTPTMINDFAAVSPKVYPHTCSLCNIQSDQEKDWVDHINTVDHTAACRDLRNKYPDWKPNLPSRSGHYGSRALSDLKDGSPFDSVSRSLSHSPSPGSHHGCTYPHRPHGRPYSPHRHPRSHHYPERSHWFDHHRSRSPPYSHRTTLPPREHHSERRSRESSGSFSRTGSKRLHDGSVDTSRSPSSSAADHSSKHESLPHTSKTVKGAPKPGTKMTKTVKPPPAKKKKVVAPASQDLSVAERLVYLTGIPNDATEQEVTDMVGSFGKINNVILMPCSEEESEKGQKASVCMMRAEDAQALASAPNLCIREQEITASVAKKPEDEQFSNINSKHDANTDKDAVGSAVSSSGGDADQKTPNQKCKVLITGLPVSGCSETDIIQLVQPFGTPSDIILSTNIRKALVSLVDLEVAQEMVKVHSFKPAVINNTEVKMGLLKQHIDFSTPVALYNLFMGSVDPLENLAPVVWSSLLVIKNVPETPSGSSEVIKLVQRFGTVIKTLVLNNMVICEMATAAMALSVYKRFQTFPCIIQNNPLFFSRKADPKANTNTKVIVAYCDSSEVKPVGSKDTEAAAAALKEEAASYPEISEAPVENDCDENIKRIEKSAEDESLEQAECKDDKKFEFGVSESSAILVTKPYSESPTELREILAVESETTVVSKEVENMGEMKPASCDGTSRETVLPKLPQMTQAMVNALLEQCRTRTANNSNNTAAPLSEKQQEAQQQLDQGDKTAEKTKDLSKNATEEEEVVKKQERERKDREARKEKERRTWEKERAKRERERAEKARRERDRREDERREREKRDRRRDYGERQFGLRSSYRSEGYRQRDWRDERSSMEAENRKEDEEEFPFNMSDFVTVDEVGDVTDLPFSSLPTVHVETSQEQSDSPKTGQHDVPEDTLVESTMTQEQSDEKISESEHVSILSVEEPDSTPEEDLSTPLLASQGHCFPSETQCLAEAPGHDINPKTDILLAASLDSSFNVEPLLMPAHVISADSGSDCLAVSVVTTKSEEEKESCPVTHSPTQDIGMEASNSQEQEAQDEEKDSSPVTHSLTQDIGMEASNSQEQEAQDEEKDSSPVTHSPTQDIGMEASNSQEQDEEKDGGSVTHSPTQDIGMEASNSQEQDAQDEEKDCSPVAHCPTQNKGMEAPNSQEQDTQVEEKQEVTDGKAAPGNPGKTEDTMNTDQLLPPYDPRTPVGMEYLVPKTGFFCKACSRFFSGGKMAEISHCRTLKHYENLKKLLQTAEPESEQTPTD</sequence>
<feature type="compositionally biased region" description="Basic and acidic residues" evidence="6">
    <location>
        <begin position="1181"/>
        <end position="1264"/>
    </location>
</feature>
<dbReference type="Gene3D" id="3.30.70.330">
    <property type="match status" value="3"/>
</dbReference>
<proteinExistence type="predicted"/>
<evidence type="ECO:0000256" key="3">
    <source>
        <dbReference type="ARBA" id="ARBA00022771"/>
    </source>
</evidence>
<reference evidence="8" key="1">
    <citation type="submission" date="2025-08" db="UniProtKB">
        <authorList>
            <consortium name="Ensembl"/>
        </authorList>
    </citation>
    <scope>IDENTIFICATION</scope>
</reference>
<name>A0A3Q3A1H3_KRYMA</name>
<evidence type="ECO:0000256" key="2">
    <source>
        <dbReference type="ARBA" id="ARBA00022723"/>
    </source>
</evidence>
<feature type="domain" description="Matrin-type" evidence="7">
    <location>
        <begin position="1659"/>
        <end position="1690"/>
    </location>
</feature>
<feature type="compositionally biased region" description="Low complexity" evidence="6">
    <location>
        <begin position="796"/>
        <end position="806"/>
    </location>
</feature>
<accession>A0A3Q3A1H3</accession>
<feature type="compositionally biased region" description="Polar residues" evidence="6">
    <location>
        <begin position="1592"/>
        <end position="1607"/>
    </location>
</feature>
<evidence type="ECO:0000313" key="9">
    <source>
        <dbReference type="Proteomes" id="UP000264800"/>
    </source>
</evidence>
<feature type="compositionally biased region" description="Acidic residues" evidence="6">
    <location>
        <begin position="1379"/>
        <end position="1389"/>
    </location>
</feature>
<feature type="compositionally biased region" description="Basic and acidic residues" evidence="6">
    <location>
        <begin position="1363"/>
        <end position="1372"/>
    </location>
</feature>
<feature type="compositionally biased region" description="Basic and acidic residues" evidence="6">
    <location>
        <begin position="270"/>
        <end position="292"/>
    </location>
</feature>
<evidence type="ECO:0000313" key="8">
    <source>
        <dbReference type="Ensembl" id="ENSKMAP00000010136.1"/>
    </source>
</evidence>
<reference evidence="8" key="2">
    <citation type="submission" date="2025-09" db="UniProtKB">
        <authorList>
            <consortium name="Ensembl"/>
        </authorList>
    </citation>
    <scope>IDENTIFICATION</scope>
</reference>
<dbReference type="PROSITE" id="PS50171">
    <property type="entry name" value="ZF_MATRIN"/>
    <property type="match status" value="1"/>
</dbReference>
<dbReference type="InterPro" id="IPR003604">
    <property type="entry name" value="Matrin/U1-like-C_Znf_C2H2"/>
</dbReference>
<dbReference type="GO" id="GO:0008270">
    <property type="term" value="F:zinc ion binding"/>
    <property type="evidence" value="ECO:0007669"/>
    <property type="project" value="UniProtKB-KW"/>
</dbReference>
<feature type="compositionally biased region" description="Polar residues" evidence="6">
    <location>
        <begin position="1499"/>
        <end position="1519"/>
    </location>
</feature>
<keyword evidence="4" id="KW-0862">Zinc</keyword>
<evidence type="ECO:0000256" key="6">
    <source>
        <dbReference type="SAM" id="MobiDB-lite"/>
    </source>
</evidence>
<comment type="subcellular location">
    <subcellularLocation>
        <location evidence="1">Nucleus</location>
    </subcellularLocation>
</comment>
<feature type="compositionally biased region" description="Basic residues" evidence="6">
    <location>
        <begin position="560"/>
        <end position="576"/>
    </location>
</feature>
<feature type="compositionally biased region" description="Polar residues" evidence="6">
    <location>
        <begin position="1529"/>
        <end position="1547"/>
    </location>
</feature>
<dbReference type="GeneTree" id="ENSGT00940000168028"/>
<feature type="region of interest" description="Disordered" evidence="6">
    <location>
        <begin position="1159"/>
        <end position="1301"/>
    </location>
</feature>
<feature type="region of interest" description="Disordered" evidence="6">
    <location>
        <begin position="64"/>
        <end position="102"/>
    </location>
</feature>
<evidence type="ECO:0000256" key="4">
    <source>
        <dbReference type="ARBA" id="ARBA00022833"/>
    </source>
</evidence>
<dbReference type="InterPro" id="IPR000690">
    <property type="entry name" value="Matrin/U1-C_Znf_C2H2"/>
</dbReference>
<feature type="compositionally biased region" description="Polar residues" evidence="6">
    <location>
        <begin position="1"/>
        <end position="28"/>
    </location>
</feature>
<dbReference type="InterPro" id="IPR012677">
    <property type="entry name" value="Nucleotide-bd_a/b_plait_sf"/>
</dbReference>
<feature type="compositionally biased region" description="Basic and acidic residues" evidence="6">
    <location>
        <begin position="603"/>
        <end position="614"/>
    </location>
</feature>
<feature type="region of interest" description="Disordered" evidence="6">
    <location>
        <begin position="1460"/>
        <end position="1643"/>
    </location>
</feature>
<feature type="compositionally biased region" description="Polar residues" evidence="6">
    <location>
        <begin position="1325"/>
        <end position="1343"/>
    </location>
</feature>
<feature type="compositionally biased region" description="Polar residues" evidence="6">
    <location>
        <begin position="1558"/>
        <end position="1576"/>
    </location>
</feature>
<feature type="compositionally biased region" description="Low complexity" evidence="6">
    <location>
        <begin position="434"/>
        <end position="453"/>
    </location>
</feature>
<evidence type="ECO:0000256" key="5">
    <source>
        <dbReference type="ARBA" id="ARBA00023242"/>
    </source>
</evidence>
<dbReference type="PANTHER" id="PTHR15592">
    <property type="entry name" value="MATRIN 3/NUCLEAR PROTEIN 220-RELATED"/>
    <property type="match status" value="1"/>
</dbReference>
<feature type="compositionally biased region" description="Low complexity" evidence="6">
    <location>
        <begin position="663"/>
        <end position="673"/>
    </location>
</feature>
<feature type="compositionally biased region" description="Basic and acidic residues" evidence="6">
    <location>
        <begin position="1276"/>
        <end position="1297"/>
    </location>
</feature>
<feature type="region of interest" description="Disordered" evidence="6">
    <location>
        <begin position="523"/>
        <end position="687"/>
    </location>
</feature>
<feature type="region of interest" description="Disordered" evidence="6">
    <location>
        <begin position="138"/>
        <end position="170"/>
    </location>
</feature>
<feature type="compositionally biased region" description="Polar residues" evidence="6">
    <location>
        <begin position="65"/>
        <end position="74"/>
    </location>
</feature>
<dbReference type="Ensembl" id="ENSKMAT00000010297.1">
    <property type="protein sequence ID" value="ENSKMAP00000010136.1"/>
    <property type="gene ID" value="ENSKMAG00000007616.1"/>
</dbReference>
<feature type="compositionally biased region" description="Low complexity" evidence="6">
    <location>
        <begin position="539"/>
        <end position="559"/>
    </location>
</feature>
<feature type="region of interest" description="Disordered" evidence="6">
    <location>
        <begin position="264"/>
        <end position="458"/>
    </location>
</feature>
<feature type="compositionally biased region" description="Low complexity" evidence="6">
    <location>
        <begin position="632"/>
        <end position="644"/>
    </location>
</feature>
<keyword evidence="5" id="KW-0539">Nucleus</keyword>
<dbReference type="SMART" id="SM00451">
    <property type="entry name" value="ZnF_U1"/>
    <property type="match status" value="2"/>
</dbReference>
<feature type="compositionally biased region" description="Basic and acidic residues" evidence="6">
    <location>
        <begin position="785"/>
        <end position="795"/>
    </location>
</feature>
<feature type="compositionally biased region" description="Basic and acidic residues" evidence="6">
    <location>
        <begin position="416"/>
        <end position="433"/>
    </location>
</feature>
<feature type="compositionally biased region" description="Polar residues" evidence="6">
    <location>
        <begin position="88"/>
        <end position="102"/>
    </location>
</feature>
<feature type="compositionally biased region" description="Polar residues" evidence="6">
    <location>
        <begin position="1471"/>
        <end position="1489"/>
    </location>
</feature>
<feature type="region of interest" description="Disordered" evidence="6">
    <location>
        <begin position="1321"/>
        <end position="1390"/>
    </location>
</feature>
<feature type="region of interest" description="Disordered" evidence="6">
    <location>
        <begin position="1"/>
        <end position="39"/>
    </location>
</feature>
<evidence type="ECO:0000256" key="1">
    <source>
        <dbReference type="ARBA" id="ARBA00004123"/>
    </source>
</evidence>
<protein>
    <submittedName>
        <fullName evidence="8">Zinc finger protein 638-like</fullName>
    </submittedName>
</protein>
<dbReference type="InterPro" id="IPR000504">
    <property type="entry name" value="RRM_dom"/>
</dbReference>
<dbReference type="InterPro" id="IPR035979">
    <property type="entry name" value="RBD_domain_sf"/>
</dbReference>
<dbReference type="STRING" id="37003.ENSKMAP00000010136"/>
<feature type="compositionally biased region" description="Basic and acidic residues" evidence="6">
    <location>
        <begin position="305"/>
        <end position="400"/>
    </location>
</feature>
<dbReference type="GO" id="GO:0005634">
    <property type="term" value="C:nucleus"/>
    <property type="evidence" value="ECO:0007669"/>
    <property type="project" value="UniProtKB-SubCell"/>
</dbReference>